<proteinExistence type="predicted"/>
<dbReference type="AlphaFoldDB" id="A0AAD7STU2"/>
<comment type="caution">
    <text evidence="2">The sequence shown here is derived from an EMBL/GenBank/DDBJ whole genome shotgun (WGS) entry which is preliminary data.</text>
</comment>
<name>A0AAD7STU2_9TELE</name>
<organism evidence="2 3">
    <name type="scientific">Aldrovandia affinis</name>
    <dbReference type="NCBI Taxonomy" id="143900"/>
    <lineage>
        <taxon>Eukaryota</taxon>
        <taxon>Metazoa</taxon>
        <taxon>Chordata</taxon>
        <taxon>Craniata</taxon>
        <taxon>Vertebrata</taxon>
        <taxon>Euteleostomi</taxon>
        <taxon>Actinopterygii</taxon>
        <taxon>Neopterygii</taxon>
        <taxon>Teleostei</taxon>
        <taxon>Notacanthiformes</taxon>
        <taxon>Halosauridae</taxon>
        <taxon>Aldrovandia</taxon>
    </lineage>
</organism>
<dbReference type="EMBL" id="JAINUG010000034">
    <property type="protein sequence ID" value="KAJ8408616.1"/>
    <property type="molecule type" value="Genomic_DNA"/>
</dbReference>
<dbReference type="Proteomes" id="UP001221898">
    <property type="component" value="Unassembled WGS sequence"/>
</dbReference>
<gene>
    <name evidence="2" type="ORF">AAFF_G00252510</name>
</gene>
<sequence length="74" mass="8016">MNGEGENGTGDAREWRDVCVSDTDPPPSSHVLLGLDPTPQFSLTRAVSRPQNTSQGQILLNARARPFDKTNTPP</sequence>
<evidence type="ECO:0000313" key="3">
    <source>
        <dbReference type="Proteomes" id="UP001221898"/>
    </source>
</evidence>
<evidence type="ECO:0000313" key="2">
    <source>
        <dbReference type="EMBL" id="KAJ8408616.1"/>
    </source>
</evidence>
<reference evidence="2" key="1">
    <citation type="journal article" date="2023" name="Science">
        <title>Genome structures resolve the early diversification of teleost fishes.</title>
        <authorList>
            <person name="Parey E."/>
            <person name="Louis A."/>
            <person name="Montfort J."/>
            <person name="Bouchez O."/>
            <person name="Roques C."/>
            <person name="Iampietro C."/>
            <person name="Lluch J."/>
            <person name="Castinel A."/>
            <person name="Donnadieu C."/>
            <person name="Desvignes T."/>
            <person name="Floi Bucao C."/>
            <person name="Jouanno E."/>
            <person name="Wen M."/>
            <person name="Mejri S."/>
            <person name="Dirks R."/>
            <person name="Jansen H."/>
            <person name="Henkel C."/>
            <person name="Chen W.J."/>
            <person name="Zahm M."/>
            <person name="Cabau C."/>
            <person name="Klopp C."/>
            <person name="Thompson A.W."/>
            <person name="Robinson-Rechavi M."/>
            <person name="Braasch I."/>
            <person name="Lecointre G."/>
            <person name="Bobe J."/>
            <person name="Postlethwait J.H."/>
            <person name="Berthelot C."/>
            <person name="Roest Crollius H."/>
            <person name="Guiguen Y."/>
        </authorList>
    </citation>
    <scope>NUCLEOTIDE SEQUENCE</scope>
    <source>
        <strain evidence="2">NC1722</strain>
    </source>
</reference>
<feature type="compositionally biased region" description="Polar residues" evidence="1">
    <location>
        <begin position="39"/>
        <end position="58"/>
    </location>
</feature>
<evidence type="ECO:0000256" key="1">
    <source>
        <dbReference type="SAM" id="MobiDB-lite"/>
    </source>
</evidence>
<feature type="region of interest" description="Disordered" evidence="1">
    <location>
        <begin position="1"/>
        <end position="74"/>
    </location>
</feature>
<accession>A0AAD7STU2</accession>
<keyword evidence="3" id="KW-1185">Reference proteome</keyword>
<protein>
    <submittedName>
        <fullName evidence="2">Uncharacterized protein</fullName>
    </submittedName>
</protein>